<feature type="compositionally biased region" description="Low complexity" evidence="1">
    <location>
        <begin position="496"/>
        <end position="520"/>
    </location>
</feature>
<keyword evidence="4" id="KW-1185">Reference proteome</keyword>
<proteinExistence type="predicted"/>
<dbReference type="SUPFAM" id="SSF47819">
    <property type="entry name" value="HRDC-like"/>
    <property type="match status" value="1"/>
</dbReference>
<organism evidence="3 4">
    <name type="scientific">Deinococcus petrolearius</name>
    <dbReference type="NCBI Taxonomy" id="1751295"/>
    <lineage>
        <taxon>Bacteria</taxon>
        <taxon>Thermotogati</taxon>
        <taxon>Deinococcota</taxon>
        <taxon>Deinococci</taxon>
        <taxon>Deinococcales</taxon>
        <taxon>Deinococcaceae</taxon>
        <taxon>Deinococcus</taxon>
    </lineage>
</organism>
<dbReference type="Proteomes" id="UP001595979">
    <property type="component" value="Unassembled WGS sequence"/>
</dbReference>
<dbReference type="SMART" id="SM00341">
    <property type="entry name" value="HRDC"/>
    <property type="match status" value="1"/>
</dbReference>
<dbReference type="InterPro" id="IPR044876">
    <property type="entry name" value="HRDC_dom_sf"/>
</dbReference>
<sequence>MTDSLSLPQGWPQPEQRRPDARLVGLHAERGDPQARLSAALADLEDADWGLLLAGEPALARQLAALLGPGTLRVDGRLDVGRAAMAAAGLAVADLHGDLAGARAVWLLEPDERTLERARRAGVRVIVDGTLAPGGGWPRRGADYVVYRDGVTLCGHVDAPFAALFGTGEAPTGAAPAPSDLGVALALRDVATLPLRLARAARTVVSLTERLGGAARPAGPTALLLAPDAAPDSLSVPGGVLAATRHVPDGLLLTPGLEDTSAVLACLRPGAAGTARPGAEHAPVSLTGRGPEQTPPPARDERPAETAPEEARPVREGRRDERRRFEGRRDDRRRFEGRRETGRFAEGRGERPRFGSPRADQPRADQPRPEAAPSDSARPDSPRPDSGRADRSAPERAPADGLERFTFEATSAAPFPTEVTAPSVAPLETAPVPAQDEGETWEPEIVFSSLEQPPVPLTHTVSSGPDAPDVTPAEAAAAETPRSQEAPARDAPTRQAPASRPAPEAAPEALLVLAPDLPAATEGKADPAADLTDEQAAIYARLREWRNAEARRQEISRFIIASNATLAEIARRVPYTPEDLRAVKGMGPERSRKYGEKILEVVRG</sequence>
<evidence type="ECO:0000259" key="2">
    <source>
        <dbReference type="PROSITE" id="PS50967"/>
    </source>
</evidence>
<accession>A0ABW1DJH7</accession>
<feature type="domain" description="HRDC" evidence="2">
    <location>
        <begin position="532"/>
        <end position="604"/>
    </location>
</feature>
<gene>
    <name evidence="3" type="ORF">ACFPQ6_08845</name>
</gene>
<dbReference type="EMBL" id="JBHSOH010000007">
    <property type="protein sequence ID" value="MFC5848415.1"/>
    <property type="molecule type" value="Genomic_DNA"/>
</dbReference>
<feature type="compositionally biased region" description="Basic and acidic residues" evidence="1">
    <location>
        <begin position="377"/>
        <end position="406"/>
    </location>
</feature>
<feature type="compositionally biased region" description="Basic and acidic residues" evidence="1">
    <location>
        <begin position="298"/>
        <end position="353"/>
    </location>
</feature>
<protein>
    <submittedName>
        <fullName evidence="3">HRDC domain-containing protein</fullName>
    </submittedName>
</protein>
<evidence type="ECO:0000313" key="4">
    <source>
        <dbReference type="Proteomes" id="UP001595979"/>
    </source>
</evidence>
<evidence type="ECO:0000313" key="3">
    <source>
        <dbReference type="EMBL" id="MFC5848415.1"/>
    </source>
</evidence>
<dbReference type="Gene3D" id="1.10.150.80">
    <property type="entry name" value="HRDC domain"/>
    <property type="match status" value="1"/>
</dbReference>
<feature type="region of interest" description="Disordered" evidence="1">
    <location>
        <begin position="272"/>
        <end position="529"/>
    </location>
</feature>
<name>A0ABW1DJH7_9DEIO</name>
<dbReference type="InterPro" id="IPR002121">
    <property type="entry name" value="HRDC_dom"/>
</dbReference>
<comment type="caution">
    <text evidence="3">The sequence shown here is derived from an EMBL/GenBank/DDBJ whole genome shotgun (WGS) entry which is preliminary data.</text>
</comment>
<dbReference type="PROSITE" id="PS50967">
    <property type="entry name" value="HRDC"/>
    <property type="match status" value="1"/>
</dbReference>
<feature type="compositionally biased region" description="Low complexity" evidence="1">
    <location>
        <begin position="465"/>
        <end position="481"/>
    </location>
</feature>
<evidence type="ECO:0000256" key="1">
    <source>
        <dbReference type="SAM" id="MobiDB-lite"/>
    </source>
</evidence>
<dbReference type="Pfam" id="PF00570">
    <property type="entry name" value="HRDC"/>
    <property type="match status" value="1"/>
</dbReference>
<dbReference type="RefSeq" id="WP_380048449.1">
    <property type="nucleotide sequence ID" value="NZ_JBHSOH010000007.1"/>
</dbReference>
<dbReference type="InterPro" id="IPR010997">
    <property type="entry name" value="HRDC-like_sf"/>
</dbReference>
<reference evidence="4" key="1">
    <citation type="journal article" date="2019" name="Int. J. Syst. Evol. Microbiol.">
        <title>The Global Catalogue of Microorganisms (GCM) 10K type strain sequencing project: providing services to taxonomists for standard genome sequencing and annotation.</title>
        <authorList>
            <consortium name="The Broad Institute Genomics Platform"/>
            <consortium name="The Broad Institute Genome Sequencing Center for Infectious Disease"/>
            <person name="Wu L."/>
            <person name="Ma J."/>
        </authorList>
    </citation>
    <scope>NUCLEOTIDE SEQUENCE [LARGE SCALE GENOMIC DNA]</scope>
    <source>
        <strain evidence="4">CGMCC 1.15053</strain>
    </source>
</reference>